<comment type="catalytic activity">
    <reaction evidence="1">
        <text>ATP + protein L-histidine = ADP + protein N-phospho-L-histidine.</text>
        <dbReference type="EC" id="2.7.13.3"/>
    </reaction>
</comment>
<accession>A0A1H1RSP0</accession>
<dbReference type="SUPFAM" id="SSF47384">
    <property type="entry name" value="Homodimeric domain of signal transducing histidine kinase"/>
    <property type="match status" value="1"/>
</dbReference>
<proteinExistence type="predicted"/>
<evidence type="ECO:0000259" key="7">
    <source>
        <dbReference type="PROSITE" id="PS50110"/>
    </source>
</evidence>
<dbReference type="InterPro" id="IPR035965">
    <property type="entry name" value="PAS-like_dom_sf"/>
</dbReference>
<evidence type="ECO:0000256" key="5">
    <source>
        <dbReference type="PROSITE-ProRule" id="PRU00169"/>
    </source>
</evidence>
<evidence type="ECO:0000256" key="1">
    <source>
        <dbReference type="ARBA" id="ARBA00000085"/>
    </source>
</evidence>
<reference evidence="9" key="1">
    <citation type="submission" date="2016-10" db="EMBL/GenBank/DDBJ databases">
        <authorList>
            <person name="Varghese N."/>
            <person name="Submissions S."/>
        </authorList>
    </citation>
    <scope>NUCLEOTIDE SEQUENCE [LARGE SCALE GENOMIC DNA]</scope>
    <source>
        <strain evidence="9">JCM 14963</strain>
    </source>
</reference>
<dbReference type="InterPro" id="IPR005467">
    <property type="entry name" value="His_kinase_dom"/>
</dbReference>
<evidence type="ECO:0000256" key="4">
    <source>
        <dbReference type="ARBA" id="ARBA00022777"/>
    </source>
</evidence>
<dbReference type="PROSITE" id="PS50110">
    <property type="entry name" value="RESPONSE_REGULATORY"/>
    <property type="match status" value="2"/>
</dbReference>
<feature type="modified residue" description="4-aspartylphosphate" evidence="5">
    <location>
        <position position="577"/>
    </location>
</feature>
<organism evidence="8 9">
    <name type="scientific">Halopseudomonas sabulinigri</name>
    <dbReference type="NCBI Taxonomy" id="472181"/>
    <lineage>
        <taxon>Bacteria</taxon>
        <taxon>Pseudomonadati</taxon>
        <taxon>Pseudomonadota</taxon>
        <taxon>Gammaproteobacteria</taxon>
        <taxon>Pseudomonadales</taxon>
        <taxon>Pseudomonadaceae</taxon>
        <taxon>Halopseudomonas</taxon>
    </lineage>
</organism>
<dbReference type="AlphaFoldDB" id="A0A1H1RSP0"/>
<dbReference type="GO" id="GO:0000155">
    <property type="term" value="F:phosphorelay sensor kinase activity"/>
    <property type="evidence" value="ECO:0007669"/>
    <property type="project" value="InterPro"/>
</dbReference>
<dbReference type="EMBL" id="LT629763">
    <property type="protein sequence ID" value="SDS38741.1"/>
    <property type="molecule type" value="Genomic_DNA"/>
</dbReference>
<keyword evidence="3 5" id="KW-0597">Phosphoprotein</keyword>
<dbReference type="Pfam" id="PF08448">
    <property type="entry name" value="PAS_4"/>
    <property type="match status" value="1"/>
</dbReference>
<dbReference type="Pfam" id="PF00512">
    <property type="entry name" value="HisKA"/>
    <property type="match status" value="1"/>
</dbReference>
<evidence type="ECO:0000256" key="2">
    <source>
        <dbReference type="ARBA" id="ARBA00012438"/>
    </source>
</evidence>
<dbReference type="SMART" id="SM00387">
    <property type="entry name" value="HATPase_c"/>
    <property type="match status" value="1"/>
</dbReference>
<dbReference type="PRINTS" id="PR00344">
    <property type="entry name" value="BCTRLSENSOR"/>
</dbReference>
<dbReference type="CDD" id="cd00082">
    <property type="entry name" value="HisKA"/>
    <property type="match status" value="1"/>
</dbReference>
<dbReference type="Gene3D" id="1.10.287.130">
    <property type="match status" value="1"/>
</dbReference>
<dbReference type="Proteomes" id="UP000243413">
    <property type="component" value="Chromosome I"/>
</dbReference>
<dbReference type="SUPFAM" id="SSF55874">
    <property type="entry name" value="ATPase domain of HSP90 chaperone/DNA topoisomerase II/histidine kinase"/>
    <property type="match status" value="1"/>
</dbReference>
<dbReference type="SUPFAM" id="SSF52172">
    <property type="entry name" value="CheY-like"/>
    <property type="match status" value="2"/>
</dbReference>
<keyword evidence="4" id="KW-0808">Transferase</keyword>
<dbReference type="Gene3D" id="3.30.450.20">
    <property type="entry name" value="PAS domain"/>
    <property type="match status" value="1"/>
</dbReference>
<dbReference type="InterPro" id="IPR036890">
    <property type="entry name" value="HATPase_C_sf"/>
</dbReference>
<evidence type="ECO:0000313" key="9">
    <source>
        <dbReference type="Proteomes" id="UP000243413"/>
    </source>
</evidence>
<dbReference type="PANTHER" id="PTHR43065">
    <property type="entry name" value="SENSOR HISTIDINE KINASE"/>
    <property type="match status" value="1"/>
</dbReference>
<evidence type="ECO:0000259" key="6">
    <source>
        <dbReference type="PROSITE" id="PS50109"/>
    </source>
</evidence>
<keyword evidence="4" id="KW-0418">Kinase</keyword>
<sequence length="649" mass="70572">MSERHLLIVDDNAATRYAMRRRLESHGYRVIEAGNGADGLALIEANGLDAVILDVNLPDMSGFDIARRLRAAPRTALLPVIHVSAASIDTRDIISGLDAGADAYLVHPIDPDVLLATLGTLLRVRDTETALKEREEHFREIFENISAPIVVVDSSLNIHNRNQAFTRLALDCTGDELDDCMVKDQDATLDIVREVIRNRGRWSGLLSMLGEESDRTTQWQVAPYRAPDLSFIFIEDVTERLHKQRSQEELLATVSQQLRAEVQERQRTEAQLLQASKMDSLGKLTGGIAHDFNNLLTSVMMSLELVIERVNSGKYEQIQRYAEGALQSAKTGSALTHRLLAFARQQPLAASSVDLNALVVSLEDFIRRSVGENVSLVLDLSPVPAIAHVDASQLESALINLVINARDALPEGGEIRISTQLLDVSGDAELTDGRYVAARVRDNGTGVAPEVLDKVFDPFFTTKPTGKGTGLGLSMLYGFAGQSGGIARMRSELGRFTEVTLWLPAGETLSEEVVADTPRAVAATAAHVLIVDDIAAVSVVLRETLLDAGYRCSTAESAESALEVLQADPSIDLLLTDIGLPRMNGKELAKHARAARPELPVLFMTGYAESAKNRVKFTEPGMDIMLKPFSTAELLGKVAMLLGRDEGAG</sequence>
<dbReference type="STRING" id="472181.SAMN05216271_1810"/>
<dbReference type="InterPro" id="IPR003661">
    <property type="entry name" value="HisK_dim/P_dom"/>
</dbReference>
<dbReference type="Gene3D" id="3.30.565.10">
    <property type="entry name" value="Histidine kinase-like ATPase, C-terminal domain"/>
    <property type="match status" value="1"/>
</dbReference>
<dbReference type="Pfam" id="PF02518">
    <property type="entry name" value="HATPase_c"/>
    <property type="match status" value="1"/>
</dbReference>
<feature type="domain" description="Response regulatory" evidence="7">
    <location>
        <begin position="5"/>
        <end position="122"/>
    </location>
</feature>
<gene>
    <name evidence="8" type="ORF">SAMN05216271_1810</name>
</gene>
<dbReference type="SMART" id="SM00388">
    <property type="entry name" value="HisKA"/>
    <property type="match status" value="1"/>
</dbReference>
<dbReference type="PANTHER" id="PTHR43065:SF42">
    <property type="entry name" value="TWO-COMPONENT SENSOR PPRA"/>
    <property type="match status" value="1"/>
</dbReference>
<dbReference type="SMART" id="SM00448">
    <property type="entry name" value="REC"/>
    <property type="match status" value="2"/>
</dbReference>
<dbReference type="InterPro" id="IPR036097">
    <property type="entry name" value="HisK_dim/P_sf"/>
</dbReference>
<dbReference type="SUPFAM" id="SSF55785">
    <property type="entry name" value="PYP-like sensor domain (PAS domain)"/>
    <property type="match status" value="1"/>
</dbReference>
<feature type="domain" description="Histidine kinase" evidence="6">
    <location>
        <begin position="287"/>
        <end position="507"/>
    </location>
</feature>
<feature type="domain" description="Response regulatory" evidence="7">
    <location>
        <begin position="527"/>
        <end position="642"/>
    </location>
</feature>
<dbReference type="NCBIfam" id="TIGR00229">
    <property type="entry name" value="sensory_box"/>
    <property type="match status" value="1"/>
</dbReference>
<dbReference type="InterPro" id="IPR003594">
    <property type="entry name" value="HATPase_dom"/>
</dbReference>
<dbReference type="Gene3D" id="6.10.250.690">
    <property type="match status" value="1"/>
</dbReference>
<evidence type="ECO:0000313" key="8">
    <source>
        <dbReference type="EMBL" id="SDS38741.1"/>
    </source>
</evidence>
<dbReference type="InterPro" id="IPR011006">
    <property type="entry name" value="CheY-like_superfamily"/>
</dbReference>
<dbReference type="InterPro" id="IPR000014">
    <property type="entry name" value="PAS"/>
</dbReference>
<dbReference type="InterPro" id="IPR013656">
    <property type="entry name" value="PAS_4"/>
</dbReference>
<dbReference type="InterPro" id="IPR001789">
    <property type="entry name" value="Sig_transdc_resp-reg_receiver"/>
</dbReference>
<dbReference type="Gene3D" id="3.40.50.2300">
    <property type="match status" value="2"/>
</dbReference>
<protein>
    <recommendedName>
        <fullName evidence="2">histidine kinase</fullName>
        <ecNumber evidence="2">2.7.13.3</ecNumber>
    </recommendedName>
</protein>
<feature type="modified residue" description="4-aspartylphosphate" evidence="5">
    <location>
        <position position="54"/>
    </location>
</feature>
<dbReference type="InterPro" id="IPR004358">
    <property type="entry name" value="Sig_transdc_His_kin-like_C"/>
</dbReference>
<evidence type="ECO:0000256" key="3">
    <source>
        <dbReference type="ARBA" id="ARBA00022553"/>
    </source>
</evidence>
<dbReference type="Pfam" id="PF00072">
    <property type="entry name" value="Response_reg"/>
    <property type="match status" value="2"/>
</dbReference>
<dbReference type="EC" id="2.7.13.3" evidence="2"/>
<name>A0A1H1RSP0_9GAMM</name>
<dbReference type="PROSITE" id="PS50109">
    <property type="entry name" value="HIS_KIN"/>
    <property type="match status" value="1"/>
</dbReference>